<organism evidence="2 3">
    <name type="scientific">Tetrahymena thermophila (strain SB210)</name>
    <dbReference type="NCBI Taxonomy" id="312017"/>
    <lineage>
        <taxon>Eukaryota</taxon>
        <taxon>Sar</taxon>
        <taxon>Alveolata</taxon>
        <taxon>Ciliophora</taxon>
        <taxon>Intramacronucleata</taxon>
        <taxon>Oligohymenophorea</taxon>
        <taxon>Hymenostomatida</taxon>
        <taxon>Tetrahymenina</taxon>
        <taxon>Tetrahymenidae</taxon>
        <taxon>Tetrahymena</taxon>
    </lineage>
</organism>
<evidence type="ECO:0000256" key="1">
    <source>
        <dbReference type="SAM" id="Phobius"/>
    </source>
</evidence>
<sequence>MENNLFETINIADYTYFIDYWITIYYGIVFQWQLYLVQAGTIQQAYWMMKSILQDNIFNYKYK</sequence>
<feature type="transmembrane region" description="Helical" evidence="1">
    <location>
        <begin position="20"/>
        <end position="42"/>
    </location>
</feature>
<name>W7XC48_TETTS</name>
<dbReference type="EMBL" id="GG662667">
    <property type="protein sequence ID" value="EWS74068.1"/>
    <property type="molecule type" value="Genomic_DNA"/>
</dbReference>
<dbReference type="InParanoid" id="W7XC48"/>
<keyword evidence="1 2" id="KW-0812">Transmembrane</keyword>
<keyword evidence="3" id="KW-1185">Reference proteome</keyword>
<proteinExistence type="predicted"/>
<dbReference type="Proteomes" id="UP000009168">
    <property type="component" value="Unassembled WGS sequence"/>
</dbReference>
<evidence type="ECO:0000313" key="3">
    <source>
        <dbReference type="Proteomes" id="UP000009168"/>
    </source>
</evidence>
<gene>
    <name evidence="2" type="ORF">TTHERM_000481179</name>
</gene>
<dbReference type="KEGG" id="tet:TTHERM_000481179"/>
<dbReference type="GeneID" id="24439200"/>
<protein>
    <submittedName>
        <fullName evidence="2">Transmembrane protein, putative</fullName>
    </submittedName>
</protein>
<dbReference type="AlphaFoldDB" id="W7XC48"/>
<evidence type="ECO:0000313" key="2">
    <source>
        <dbReference type="EMBL" id="EWS74068.1"/>
    </source>
</evidence>
<reference evidence="3" key="1">
    <citation type="journal article" date="2006" name="PLoS Biol.">
        <title>Macronuclear genome sequence of the ciliate Tetrahymena thermophila, a model eukaryote.</title>
        <authorList>
            <person name="Eisen J.A."/>
            <person name="Coyne R.S."/>
            <person name="Wu M."/>
            <person name="Wu D."/>
            <person name="Thiagarajan M."/>
            <person name="Wortman J.R."/>
            <person name="Badger J.H."/>
            <person name="Ren Q."/>
            <person name="Amedeo P."/>
            <person name="Jones K.M."/>
            <person name="Tallon L.J."/>
            <person name="Delcher A.L."/>
            <person name="Salzberg S.L."/>
            <person name="Silva J.C."/>
            <person name="Haas B.J."/>
            <person name="Majoros W.H."/>
            <person name="Farzad M."/>
            <person name="Carlton J.M."/>
            <person name="Smith R.K. Jr."/>
            <person name="Garg J."/>
            <person name="Pearlman R.E."/>
            <person name="Karrer K.M."/>
            <person name="Sun L."/>
            <person name="Manning G."/>
            <person name="Elde N.C."/>
            <person name="Turkewitz A.P."/>
            <person name="Asai D.J."/>
            <person name="Wilkes D.E."/>
            <person name="Wang Y."/>
            <person name="Cai H."/>
            <person name="Collins K."/>
            <person name="Stewart B.A."/>
            <person name="Lee S.R."/>
            <person name="Wilamowska K."/>
            <person name="Weinberg Z."/>
            <person name="Ruzzo W.L."/>
            <person name="Wloga D."/>
            <person name="Gaertig J."/>
            <person name="Frankel J."/>
            <person name="Tsao C.-C."/>
            <person name="Gorovsky M.A."/>
            <person name="Keeling P.J."/>
            <person name="Waller R.F."/>
            <person name="Patron N.J."/>
            <person name="Cherry J.M."/>
            <person name="Stover N.A."/>
            <person name="Krieger C.J."/>
            <person name="del Toro C."/>
            <person name="Ryder H.F."/>
            <person name="Williamson S.C."/>
            <person name="Barbeau R.A."/>
            <person name="Hamilton E.P."/>
            <person name="Orias E."/>
        </authorList>
    </citation>
    <scope>NUCLEOTIDE SEQUENCE [LARGE SCALE GENOMIC DNA]</scope>
    <source>
        <strain evidence="3">SB210</strain>
    </source>
</reference>
<keyword evidence="1" id="KW-0472">Membrane</keyword>
<dbReference type="RefSeq" id="XP_012653401.1">
    <property type="nucleotide sequence ID" value="XM_012797947.1"/>
</dbReference>
<keyword evidence="1" id="KW-1133">Transmembrane helix</keyword>
<accession>W7XC48</accession>